<feature type="region of interest" description="Disordered" evidence="1">
    <location>
        <begin position="1"/>
        <end position="33"/>
    </location>
</feature>
<evidence type="ECO:0000313" key="3">
    <source>
        <dbReference type="Proteomes" id="UP001055439"/>
    </source>
</evidence>
<dbReference type="AlphaFoldDB" id="A0A9E7ECE5"/>
<protein>
    <submittedName>
        <fullName evidence="2">Uncharacterized protein</fullName>
    </submittedName>
</protein>
<dbReference type="OrthoDB" id="1902587at2759"/>
<accession>A0A9E7ECE5</accession>
<gene>
    <name evidence="2" type="ORF">MUK42_34178</name>
</gene>
<name>A0A9E7ECE5_9LILI</name>
<evidence type="ECO:0000256" key="1">
    <source>
        <dbReference type="SAM" id="MobiDB-lite"/>
    </source>
</evidence>
<organism evidence="2 3">
    <name type="scientific">Musa troglodytarum</name>
    <name type="common">fe'i banana</name>
    <dbReference type="NCBI Taxonomy" id="320322"/>
    <lineage>
        <taxon>Eukaryota</taxon>
        <taxon>Viridiplantae</taxon>
        <taxon>Streptophyta</taxon>
        <taxon>Embryophyta</taxon>
        <taxon>Tracheophyta</taxon>
        <taxon>Spermatophyta</taxon>
        <taxon>Magnoliopsida</taxon>
        <taxon>Liliopsida</taxon>
        <taxon>Zingiberales</taxon>
        <taxon>Musaceae</taxon>
        <taxon>Musa</taxon>
    </lineage>
</organism>
<dbReference type="Proteomes" id="UP001055439">
    <property type="component" value="Chromosome 1"/>
</dbReference>
<reference evidence="2" key="1">
    <citation type="submission" date="2022-05" db="EMBL/GenBank/DDBJ databases">
        <title>The Musa troglodytarum L. genome provides insights into the mechanism of non-climacteric behaviour and enrichment of carotenoids.</title>
        <authorList>
            <person name="Wang J."/>
        </authorList>
    </citation>
    <scope>NUCLEOTIDE SEQUENCE</scope>
    <source>
        <tissue evidence="2">Leaf</tissue>
    </source>
</reference>
<sequence length="201" mass="22337">MALARRPEGARALVGTKPQQGGSRMRPPSDAKLARPSLARIIEEFRVYPPPLLALPFGLNRSDGWHAPLRLCGGDGLTSQTGAVVNPACSWGEAEEKRRRAIKSRDTAIEGISDAALNFEVELIPWLTVMDICKDGGTTKSNKLHHPGHLYPAFTKIVKIMRPGEKASVTIRPQCNELKKEEDMRSLVIWQLDSERYCYGY</sequence>
<dbReference type="EMBL" id="CP097502">
    <property type="protein sequence ID" value="URD74361.1"/>
    <property type="molecule type" value="Genomic_DNA"/>
</dbReference>
<evidence type="ECO:0000313" key="2">
    <source>
        <dbReference type="EMBL" id="URD74361.1"/>
    </source>
</evidence>
<proteinExistence type="predicted"/>
<keyword evidence="3" id="KW-1185">Reference proteome</keyword>